<name>A0AAJ1EI34_9BACT</name>
<dbReference type="InterPro" id="IPR013321">
    <property type="entry name" value="Arc_rbn_hlx_hlx"/>
</dbReference>
<dbReference type="GO" id="GO:0006355">
    <property type="term" value="P:regulation of DNA-templated transcription"/>
    <property type="evidence" value="ECO:0007669"/>
    <property type="project" value="InterPro"/>
</dbReference>
<accession>A0AAJ1EI34</accession>
<evidence type="ECO:0000313" key="3">
    <source>
        <dbReference type="Proteomes" id="UP001197609"/>
    </source>
</evidence>
<dbReference type="Gene3D" id="1.10.1220.10">
    <property type="entry name" value="Met repressor-like"/>
    <property type="match status" value="1"/>
</dbReference>
<organism evidence="2 3">
    <name type="scientific">Candidatus Methylomirabilis tolerans</name>
    <dbReference type="NCBI Taxonomy" id="3123416"/>
    <lineage>
        <taxon>Bacteria</taxon>
        <taxon>Candidatus Methylomirabilota</taxon>
        <taxon>Candidatus Methylomirabilia</taxon>
        <taxon>Candidatus Methylomirabilales</taxon>
        <taxon>Candidatus Methylomirabilaceae</taxon>
        <taxon>Candidatus Methylomirabilis</taxon>
    </lineage>
</organism>
<dbReference type="CDD" id="cd21631">
    <property type="entry name" value="RHH_CopG_NikR-like"/>
    <property type="match status" value="1"/>
</dbReference>
<dbReference type="Pfam" id="PF01402">
    <property type="entry name" value="RHH_1"/>
    <property type="match status" value="1"/>
</dbReference>
<dbReference type="Proteomes" id="UP001197609">
    <property type="component" value="Unassembled WGS sequence"/>
</dbReference>
<gene>
    <name evidence="2" type="ORF">K8G79_03580</name>
</gene>
<reference evidence="2 3" key="1">
    <citation type="journal article" date="2021" name="bioRxiv">
        <title>Unraveling nitrogen, sulfur and carbon metabolic pathways and microbial community transcriptional responses to substrate deprivation and toxicity stresses in a bioreactor mimicking anoxic brackish coastal sediment conditions.</title>
        <authorList>
            <person name="Martins P.D."/>
            <person name="Echeveste M.J."/>
            <person name="Arshad A."/>
            <person name="Kurth J."/>
            <person name="Ouboter H."/>
            <person name="Jetten M.S.M."/>
            <person name="Welte C.U."/>
        </authorList>
    </citation>
    <scope>NUCLEOTIDE SEQUENCE [LARGE SCALE GENOMIC DNA]</scope>
    <source>
        <strain evidence="2">MAG_38</strain>
    </source>
</reference>
<proteinExistence type="predicted"/>
<evidence type="ECO:0000259" key="1">
    <source>
        <dbReference type="Pfam" id="PF01402"/>
    </source>
</evidence>
<dbReference type="InterPro" id="IPR002145">
    <property type="entry name" value="CopG"/>
</dbReference>
<sequence>MMVRTQIQLTEEQAQAMKRIARSRHLSVAELIRCAVDTMIKSSPLADPEERRKRAIDVVGKFSSGKRDIAGKHDKYLGDAYRA</sequence>
<evidence type="ECO:0000313" key="2">
    <source>
        <dbReference type="EMBL" id="MBZ0159208.1"/>
    </source>
</evidence>
<dbReference type="AlphaFoldDB" id="A0AAJ1EI34"/>
<dbReference type="EMBL" id="JAIOIU010000039">
    <property type="protein sequence ID" value="MBZ0159208.1"/>
    <property type="molecule type" value="Genomic_DNA"/>
</dbReference>
<protein>
    <submittedName>
        <fullName evidence="2">Ribbon-helix-helix domain-containing protein</fullName>
    </submittedName>
</protein>
<comment type="caution">
    <text evidence="2">The sequence shown here is derived from an EMBL/GenBank/DDBJ whole genome shotgun (WGS) entry which is preliminary data.</text>
</comment>
<feature type="domain" description="Ribbon-helix-helix protein CopG" evidence="1">
    <location>
        <begin position="3"/>
        <end position="37"/>
    </location>
</feature>